<evidence type="ECO:0000256" key="1">
    <source>
        <dbReference type="ARBA" id="ARBA00022676"/>
    </source>
</evidence>
<evidence type="ECO:0000313" key="5">
    <source>
        <dbReference type="Proteomes" id="UP000194977"/>
    </source>
</evidence>
<dbReference type="PANTHER" id="PTHR22916:SF51">
    <property type="entry name" value="GLYCOSYLTRANSFERASE EPSH-RELATED"/>
    <property type="match status" value="1"/>
</dbReference>
<feature type="domain" description="Glycosyltransferase 2-like" evidence="3">
    <location>
        <begin position="6"/>
        <end position="169"/>
    </location>
</feature>
<dbReference type="InterPro" id="IPR001173">
    <property type="entry name" value="Glyco_trans_2-like"/>
</dbReference>
<accession>A0A242NHX0</accession>
<dbReference type="Gene3D" id="3.90.550.10">
    <property type="entry name" value="Spore Coat Polysaccharide Biosynthesis Protein SpsA, Chain A"/>
    <property type="match status" value="1"/>
</dbReference>
<reference evidence="4 5" key="1">
    <citation type="submission" date="2017-03" db="EMBL/GenBank/DDBJ databases">
        <title>Comparative genomics of honeybee gut symbionts reveal geographically distinct and subgroup specific antibiotic resistance.</title>
        <authorList>
            <person name="Ludvigsen J."/>
            <person name="Porcellato D."/>
            <person name="Labee-Lund T.M."/>
            <person name="Amdam G.V."/>
            <person name="Rudi K."/>
        </authorList>
    </citation>
    <scope>NUCLEOTIDE SEQUENCE [LARGE SCALE GENOMIC DNA]</scope>
    <source>
        <strain evidence="4 5">A-7-12</strain>
    </source>
</reference>
<dbReference type="InterPro" id="IPR007833">
    <property type="entry name" value="Capsule_polysaccharide_synth"/>
</dbReference>
<evidence type="ECO:0000259" key="3">
    <source>
        <dbReference type="Pfam" id="PF00535"/>
    </source>
</evidence>
<dbReference type="CDD" id="cd00761">
    <property type="entry name" value="Glyco_tranf_GTA_type"/>
    <property type="match status" value="1"/>
</dbReference>
<name>A0A242NHX0_9GAMM</name>
<dbReference type="Pfam" id="PF00535">
    <property type="entry name" value="Glycos_transf_2"/>
    <property type="match status" value="1"/>
</dbReference>
<proteinExistence type="predicted"/>
<dbReference type="InterPro" id="IPR029044">
    <property type="entry name" value="Nucleotide-diphossugar_trans"/>
</dbReference>
<dbReference type="Proteomes" id="UP000194977">
    <property type="component" value="Unassembled WGS sequence"/>
</dbReference>
<dbReference type="EMBL" id="NARP01000017">
    <property type="protein sequence ID" value="OTP99425.1"/>
    <property type="molecule type" value="Genomic_DNA"/>
</dbReference>
<keyword evidence="2" id="KW-0808">Transferase</keyword>
<keyword evidence="1" id="KW-0328">Glycosyltransferase</keyword>
<dbReference type="GO" id="GO:0016758">
    <property type="term" value="F:hexosyltransferase activity"/>
    <property type="evidence" value="ECO:0007669"/>
    <property type="project" value="UniProtKB-ARBA"/>
</dbReference>
<dbReference type="SUPFAM" id="SSF53448">
    <property type="entry name" value="Nucleotide-diphospho-sugar transferases"/>
    <property type="match status" value="1"/>
</dbReference>
<dbReference type="GO" id="GO:0015774">
    <property type="term" value="P:polysaccharide transport"/>
    <property type="evidence" value="ECO:0007669"/>
    <property type="project" value="InterPro"/>
</dbReference>
<protein>
    <recommendedName>
        <fullName evidence="3">Glycosyltransferase 2-like domain-containing protein</fullName>
    </recommendedName>
</protein>
<dbReference type="GO" id="GO:0000271">
    <property type="term" value="P:polysaccharide biosynthetic process"/>
    <property type="evidence" value="ECO:0007669"/>
    <property type="project" value="InterPro"/>
</dbReference>
<dbReference type="PANTHER" id="PTHR22916">
    <property type="entry name" value="GLYCOSYLTRANSFERASE"/>
    <property type="match status" value="1"/>
</dbReference>
<organism evidence="4 5">
    <name type="scientific">Gilliamella apicola</name>
    <dbReference type="NCBI Taxonomy" id="1196095"/>
    <lineage>
        <taxon>Bacteria</taxon>
        <taxon>Pseudomonadati</taxon>
        <taxon>Pseudomonadota</taxon>
        <taxon>Gammaproteobacteria</taxon>
        <taxon>Orbales</taxon>
        <taxon>Orbaceae</taxon>
        <taxon>Gilliamella</taxon>
    </lineage>
</organism>
<sequence length="722" mass="85611">MQPKLTVVVPVYNTEKYLRKCLDSLVNQTFKDIEILCINDGSKDNSHIILNEYAKKDSRIKIFNKVNGGLSSARNMGIENARSEYITFLDSDDYVENNAYELALSRFVNDKVDLVHFSTNLVMEENGCERYNQDYFQHKFRGLVKLTSYVINYLDVCAWNKIYKLSIINNYGIRFPEGKLYEDNPFFWSYALVCDYAYFMPERLHNYLSRKNSIMNLTMKVQKTKVNELSHEYDRLLCFEEFLSFIFKWNLFYKVALTLEKYFEKVFRDEINHASKKNVKNILEKSTDIINKFSLNKLFPLNRLFRTLSKQKYYKIEYIEFITRKQRIFGLYRSPYRTTFCLLGIKVKKRITKNKLDKLAIDTNNKFNHLYDELSQLRQIIVSNVSKQKKERFLPNKNNLIFYNQINLNDFRYYFENLSIVANLTNDLDDSNSVFSFEHQNVFEIMKLAEEQNKLFYYIFTGFISNVIPPYGTAMPIFCSCISFVVDSQGYYNDGNVATDLENLLNTVQLDKNQLLRSKNVISEIVNKKLSKYNNYNSNFNNYREDNKKNVLVVQSDWEIYKKHYEINYNFEDMLIEAICNNPNGNIVIKFSYKCCEKQLRRYKSILANLDGNLSIKYVEDNINPFDLINQMDEVYVHNDIIGLEALMCGKPVYVYGIPFYAGWGLTIDKIPLSRRKRQLSLEELFYISYIDYCFYVNPETKTICEIEEALNYLLKIKSLYK</sequence>
<evidence type="ECO:0000256" key="2">
    <source>
        <dbReference type="ARBA" id="ARBA00022679"/>
    </source>
</evidence>
<comment type="caution">
    <text evidence="4">The sequence shown here is derived from an EMBL/GenBank/DDBJ whole genome shotgun (WGS) entry which is preliminary data.</text>
</comment>
<dbReference type="Pfam" id="PF05159">
    <property type="entry name" value="Capsule_synth"/>
    <property type="match status" value="1"/>
</dbReference>
<gene>
    <name evidence="4" type="ORF">B6D08_07790</name>
</gene>
<evidence type="ECO:0000313" key="4">
    <source>
        <dbReference type="EMBL" id="OTP99425.1"/>
    </source>
</evidence>
<dbReference type="AlphaFoldDB" id="A0A242NHX0"/>
<dbReference type="RefSeq" id="WP_086301030.1">
    <property type="nucleotide sequence ID" value="NZ_NARP01000017.1"/>
</dbReference>